<evidence type="ECO:0000313" key="7">
    <source>
        <dbReference type="Proteomes" id="UP001345219"/>
    </source>
</evidence>
<evidence type="ECO:0000256" key="5">
    <source>
        <dbReference type="SAM" id="Coils"/>
    </source>
</evidence>
<proteinExistence type="inferred from homology"/>
<dbReference type="Gene3D" id="3.40.50.2000">
    <property type="entry name" value="Glycogen Phosphorylase B"/>
    <property type="match status" value="2"/>
</dbReference>
<keyword evidence="5" id="KW-0175">Coiled coil</keyword>
<keyword evidence="2 3" id="KW-0808">Transferase</keyword>
<dbReference type="PANTHER" id="PTHR48048:SF45">
    <property type="entry name" value="GLYCOSYLTRANSFERASE"/>
    <property type="match status" value="1"/>
</dbReference>
<dbReference type="FunFam" id="3.40.50.2000:FF:000056">
    <property type="entry name" value="Glycosyltransferase"/>
    <property type="match status" value="1"/>
</dbReference>
<dbReference type="PANTHER" id="PTHR48048">
    <property type="entry name" value="GLYCOSYLTRANSFERASE"/>
    <property type="match status" value="1"/>
</dbReference>
<gene>
    <name evidence="6" type="ORF">SAY87_031766</name>
</gene>
<dbReference type="CDD" id="cd03784">
    <property type="entry name" value="GT1_Gtf-like"/>
    <property type="match status" value="1"/>
</dbReference>
<dbReference type="PROSITE" id="PS00375">
    <property type="entry name" value="UDPGT"/>
    <property type="match status" value="1"/>
</dbReference>
<keyword evidence="3" id="KW-0328">Glycosyltransferase</keyword>
<feature type="coiled-coil region" evidence="5">
    <location>
        <begin position="434"/>
        <end position="461"/>
    </location>
</feature>
<dbReference type="InterPro" id="IPR050481">
    <property type="entry name" value="UDP-glycosyltransf_plant"/>
</dbReference>
<reference evidence="6 7" key="1">
    <citation type="journal article" date="2023" name="Hortic Res">
        <title>Pangenome of water caltrop reveals structural variations and asymmetric subgenome divergence after allopolyploidization.</title>
        <authorList>
            <person name="Zhang X."/>
            <person name="Chen Y."/>
            <person name="Wang L."/>
            <person name="Yuan Y."/>
            <person name="Fang M."/>
            <person name="Shi L."/>
            <person name="Lu R."/>
            <person name="Comes H.P."/>
            <person name="Ma Y."/>
            <person name="Chen Y."/>
            <person name="Huang G."/>
            <person name="Zhou Y."/>
            <person name="Zheng Z."/>
            <person name="Qiu Y."/>
        </authorList>
    </citation>
    <scope>NUCLEOTIDE SEQUENCE [LARGE SCALE GENOMIC DNA]</scope>
    <source>
        <tissue evidence="6">Roots</tissue>
    </source>
</reference>
<dbReference type="SUPFAM" id="SSF53756">
    <property type="entry name" value="UDP-Glycosyltransferase/glycogen phosphorylase"/>
    <property type="match status" value="1"/>
</dbReference>
<accession>A0AAN7KRQ5</accession>
<dbReference type="InterPro" id="IPR035595">
    <property type="entry name" value="UDP_glycos_trans_CS"/>
</dbReference>
<evidence type="ECO:0000256" key="1">
    <source>
        <dbReference type="ARBA" id="ARBA00009995"/>
    </source>
</evidence>
<dbReference type="Pfam" id="PF00201">
    <property type="entry name" value="UDPGT"/>
    <property type="match status" value="1"/>
</dbReference>
<dbReference type="GO" id="GO:0035251">
    <property type="term" value="F:UDP-glucosyltransferase activity"/>
    <property type="evidence" value="ECO:0007669"/>
    <property type="project" value="InterPro"/>
</dbReference>
<comment type="caution">
    <text evidence="6">The sequence shown here is derived from an EMBL/GenBank/DDBJ whole genome shotgun (WGS) entry which is preliminary data.</text>
</comment>
<dbReference type="AlphaFoldDB" id="A0AAN7KRQ5"/>
<name>A0AAN7KRQ5_9MYRT</name>
<dbReference type="EC" id="2.4.1.-" evidence="4"/>
<evidence type="ECO:0000256" key="4">
    <source>
        <dbReference type="RuleBase" id="RU362057"/>
    </source>
</evidence>
<sequence>MMTERAELVFIPCPLMGHAISMVEVVKLLVDREERLSATVLVTKLDHSSTAKALVDYVSTSYFSSRIRFVELPPLQPGNASGLGATVDLISSLEGIKPNVRDLVLGLTKNSGSDSSLPRLAGFVIDMFCITMLDVAEELRVPSYIFYTSSVNLLGISLYLQALKDDHQLDISALADPDASVDYPGFTSPVPSRFLPSVMLDMGSASVILKFTRRFREAKGILVNTFEGLEARAMESAFDDKVPPVYPVGPILNLRSLVDEDDAGAADALDWLDKQPQASVVFLCFGSMGSFPEEQVRQIAHALERTGHRFLWSLRRPRQSEGKFKFEFASSYENPEEIFPDGFMDRTAGKGKIIGWVSQVQVLAHPAVGGFVSHCGWNSVLESIWFGVPMAVWPVFADQQLNAFALVEDLGVAVDIRMDYSCDNLSGKRAIVPAEEIERGINRLMDTEVEAKEKMKRMSEKSRRAKVEGGSSQLNLERFIKNTHLN</sequence>
<comment type="similarity">
    <text evidence="1 3">Belongs to the UDP-glycosyltransferase family.</text>
</comment>
<keyword evidence="7" id="KW-1185">Reference proteome</keyword>
<protein>
    <recommendedName>
        <fullName evidence="4">Glycosyltransferase</fullName>
        <ecNumber evidence="4">2.4.1.-</ecNumber>
    </recommendedName>
</protein>
<dbReference type="InterPro" id="IPR002213">
    <property type="entry name" value="UDP_glucos_trans"/>
</dbReference>
<dbReference type="Proteomes" id="UP001345219">
    <property type="component" value="Chromosome 24"/>
</dbReference>
<evidence type="ECO:0000256" key="2">
    <source>
        <dbReference type="ARBA" id="ARBA00022679"/>
    </source>
</evidence>
<evidence type="ECO:0000313" key="6">
    <source>
        <dbReference type="EMBL" id="KAK4771234.1"/>
    </source>
</evidence>
<evidence type="ECO:0000256" key="3">
    <source>
        <dbReference type="RuleBase" id="RU003718"/>
    </source>
</evidence>
<dbReference type="EMBL" id="JAXIOK010000005">
    <property type="protein sequence ID" value="KAK4771234.1"/>
    <property type="molecule type" value="Genomic_DNA"/>
</dbReference>
<organism evidence="6 7">
    <name type="scientific">Trapa incisa</name>
    <dbReference type="NCBI Taxonomy" id="236973"/>
    <lineage>
        <taxon>Eukaryota</taxon>
        <taxon>Viridiplantae</taxon>
        <taxon>Streptophyta</taxon>
        <taxon>Embryophyta</taxon>
        <taxon>Tracheophyta</taxon>
        <taxon>Spermatophyta</taxon>
        <taxon>Magnoliopsida</taxon>
        <taxon>eudicotyledons</taxon>
        <taxon>Gunneridae</taxon>
        <taxon>Pentapetalae</taxon>
        <taxon>rosids</taxon>
        <taxon>malvids</taxon>
        <taxon>Myrtales</taxon>
        <taxon>Lythraceae</taxon>
        <taxon>Trapa</taxon>
    </lineage>
</organism>